<dbReference type="InterPro" id="IPR050611">
    <property type="entry name" value="ABCF"/>
</dbReference>
<feature type="domain" description="ABC transporter" evidence="5">
    <location>
        <begin position="8"/>
        <end position="214"/>
    </location>
</feature>
<dbReference type="CDD" id="cd03221">
    <property type="entry name" value="ABCF_EF-3"/>
    <property type="match status" value="1"/>
</dbReference>
<dbReference type="PANTHER" id="PTHR19211:SF6">
    <property type="entry name" value="BLL7188 PROTEIN"/>
    <property type="match status" value="1"/>
</dbReference>
<dbReference type="Proteomes" id="UP000282656">
    <property type="component" value="Unassembled WGS sequence"/>
</dbReference>
<dbReference type="InterPro" id="IPR003439">
    <property type="entry name" value="ABC_transporter-like_ATP-bd"/>
</dbReference>
<proteinExistence type="predicted"/>
<keyword evidence="2" id="KW-0547">Nucleotide-binding</keyword>
<accession>A0A3A8PTS5</accession>
<evidence type="ECO:0000256" key="3">
    <source>
        <dbReference type="ARBA" id="ARBA00022840"/>
    </source>
</evidence>
<protein>
    <submittedName>
        <fullName evidence="6">ABC transporter ATP-binding protein</fullName>
    </submittedName>
</protein>
<gene>
    <name evidence="6" type="ORF">D7X96_37115</name>
</gene>
<keyword evidence="7" id="KW-1185">Reference proteome</keyword>
<evidence type="ECO:0000256" key="2">
    <source>
        <dbReference type="ARBA" id="ARBA00022741"/>
    </source>
</evidence>
<dbReference type="OrthoDB" id="9762051at2"/>
<dbReference type="EMBL" id="RAWM01000195">
    <property type="protein sequence ID" value="RKH58321.1"/>
    <property type="molecule type" value="Genomic_DNA"/>
</dbReference>
<dbReference type="PROSITE" id="PS50893">
    <property type="entry name" value="ABC_TRANSPORTER_2"/>
    <property type="match status" value="1"/>
</dbReference>
<evidence type="ECO:0000313" key="7">
    <source>
        <dbReference type="Proteomes" id="UP000282656"/>
    </source>
</evidence>
<comment type="caution">
    <text evidence="6">The sequence shown here is derived from an EMBL/GenBank/DDBJ whole genome shotgun (WGS) entry which is preliminary data.</text>
</comment>
<dbReference type="Gene3D" id="3.40.50.300">
    <property type="entry name" value="P-loop containing nucleotide triphosphate hydrolases"/>
    <property type="match status" value="2"/>
</dbReference>
<feature type="region of interest" description="Disordered" evidence="4">
    <location>
        <begin position="235"/>
        <end position="265"/>
    </location>
</feature>
<dbReference type="SUPFAM" id="SSF52540">
    <property type="entry name" value="P-loop containing nucleoside triphosphate hydrolases"/>
    <property type="match status" value="2"/>
</dbReference>
<dbReference type="Pfam" id="PF00005">
    <property type="entry name" value="ABC_tran"/>
    <property type="match status" value="2"/>
</dbReference>
<dbReference type="PANTHER" id="PTHR19211">
    <property type="entry name" value="ATP-BINDING TRANSPORT PROTEIN-RELATED"/>
    <property type="match status" value="1"/>
</dbReference>
<evidence type="ECO:0000259" key="5">
    <source>
        <dbReference type="PROSITE" id="PS50893"/>
    </source>
</evidence>
<reference evidence="7" key="1">
    <citation type="submission" date="2018-09" db="EMBL/GenBank/DDBJ databases">
        <authorList>
            <person name="Livingstone P.G."/>
            <person name="Whitworth D.E."/>
        </authorList>
    </citation>
    <scope>NUCLEOTIDE SEQUENCE [LARGE SCALE GENOMIC DNA]</scope>
    <source>
        <strain evidence="7">AB047A</strain>
    </source>
</reference>
<dbReference type="GO" id="GO:0016887">
    <property type="term" value="F:ATP hydrolysis activity"/>
    <property type="evidence" value="ECO:0007669"/>
    <property type="project" value="InterPro"/>
</dbReference>
<keyword evidence="3 6" id="KW-0067">ATP-binding</keyword>
<organism evidence="6 7">
    <name type="scientific">Corallococcus interemptor</name>
    <dbReference type="NCBI Taxonomy" id="2316720"/>
    <lineage>
        <taxon>Bacteria</taxon>
        <taxon>Pseudomonadati</taxon>
        <taxon>Myxococcota</taxon>
        <taxon>Myxococcia</taxon>
        <taxon>Myxococcales</taxon>
        <taxon>Cystobacterineae</taxon>
        <taxon>Myxococcaceae</taxon>
        <taxon>Corallococcus</taxon>
    </lineage>
</organism>
<dbReference type="GO" id="GO:0005524">
    <property type="term" value="F:ATP binding"/>
    <property type="evidence" value="ECO:0007669"/>
    <property type="project" value="UniProtKB-KW"/>
</dbReference>
<evidence type="ECO:0000256" key="4">
    <source>
        <dbReference type="SAM" id="MobiDB-lite"/>
    </source>
</evidence>
<dbReference type="InterPro" id="IPR027417">
    <property type="entry name" value="P-loop_NTPase"/>
</dbReference>
<evidence type="ECO:0000256" key="1">
    <source>
        <dbReference type="ARBA" id="ARBA00022737"/>
    </source>
</evidence>
<dbReference type="RefSeq" id="WP_120552654.1">
    <property type="nucleotide sequence ID" value="NZ_RAWM01000195.1"/>
</dbReference>
<dbReference type="InterPro" id="IPR003593">
    <property type="entry name" value="AAA+_ATPase"/>
</dbReference>
<sequence>MPSSSSSVRAHDVCFSFTDAIPVLTDVEFHLTPGWTGLVGPNGAGKSTLLRLLSGELTPTSGQLQFEPDSPIVCLCPQGVEALTPDITAFADAWDALARRLQGQLGLDVTALERWPTLSPGERKRWQVGAALARDPDVLLLDEPTNHLDAEARAWLVAALRRFRGVGVVVSHDRELLETLTQATLRVHGGEAHLYPGAYSAAKGHWEAEREAEVAAHQQSKAERDRAAQLLANARREHQGATLSRSTGRRMRNKNDSDARGLGPSTLAGWAEARLGHQVTVKRRELERAEAAVGTFTADKTVGRSVFVDYVRSPNPWLFTFDTPGLKAGDVEVLGPTHLDVDREARIRIEGPNGAGKTTLLKALLEQARVPRDKLLYLPQDLGVEETRAMLEEVRELPPEERGRVMSLVAALGVDPHRLLASGQPSPGEARKLAIARGLGQHAWALVLDEPTNHLDLPSIERLEAALHDYPGALLLVTHDAPFARACTTTRWRVANGRVEVE</sequence>
<evidence type="ECO:0000313" key="6">
    <source>
        <dbReference type="EMBL" id="RKH58321.1"/>
    </source>
</evidence>
<dbReference type="AlphaFoldDB" id="A0A3A8PTS5"/>
<dbReference type="SMART" id="SM00382">
    <property type="entry name" value="AAA"/>
    <property type="match status" value="2"/>
</dbReference>
<name>A0A3A8PTS5_9BACT</name>
<keyword evidence="1" id="KW-0677">Repeat</keyword>